<reference evidence="2" key="1">
    <citation type="submission" date="2016-06" db="UniProtKB">
        <authorList>
            <consortium name="WormBaseParasite"/>
        </authorList>
    </citation>
    <scope>IDENTIFICATION</scope>
</reference>
<feature type="compositionally biased region" description="Polar residues" evidence="1">
    <location>
        <begin position="1"/>
        <end position="13"/>
    </location>
</feature>
<feature type="compositionally biased region" description="Basic and acidic residues" evidence="1">
    <location>
        <begin position="14"/>
        <end position="28"/>
    </location>
</feature>
<protein>
    <submittedName>
        <fullName evidence="2">MPHOSPH9</fullName>
    </submittedName>
</protein>
<dbReference type="WBParaSite" id="OFLC_0001609901-mRNA-1">
    <property type="protein sequence ID" value="OFLC_0001609901-mRNA-1"/>
    <property type="gene ID" value="OFLC_0001609901"/>
</dbReference>
<dbReference type="STRING" id="387005.A0A183I8M4"/>
<name>A0A183I8M4_9BILA</name>
<accession>A0A183I8M4</accession>
<proteinExistence type="predicted"/>
<feature type="compositionally biased region" description="Polar residues" evidence="1">
    <location>
        <begin position="67"/>
        <end position="78"/>
    </location>
</feature>
<feature type="region of interest" description="Disordered" evidence="1">
    <location>
        <begin position="67"/>
        <end position="97"/>
    </location>
</feature>
<feature type="compositionally biased region" description="Basic and acidic residues" evidence="1">
    <location>
        <begin position="88"/>
        <end position="97"/>
    </location>
</feature>
<evidence type="ECO:0000313" key="2">
    <source>
        <dbReference type="WBParaSite" id="OFLC_0001609901-mRNA-1"/>
    </source>
</evidence>
<feature type="region of interest" description="Disordered" evidence="1">
    <location>
        <begin position="1"/>
        <end position="46"/>
    </location>
</feature>
<feature type="compositionally biased region" description="Polar residues" evidence="1">
    <location>
        <begin position="33"/>
        <end position="44"/>
    </location>
</feature>
<dbReference type="AlphaFoldDB" id="A0A183I8M4"/>
<organism evidence="2">
    <name type="scientific">Onchocerca flexuosa</name>
    <dbReference type="NCBI Taxonomy" id="387005"/>
    <lineage>
        <taxon>Eukaryota</taxon>
        <taxon>Metazoa</taxon>
        <taxon>Ecdysozoa</taxon>
        <taxon>Nematoda</taxon>
        <taxon>Chromadorea</taxon>
        <taxon>Rhabditida</taxon>
        <taxon>Spirurina</taxon>
        <taxon>Spiruromorpha</taxon>
        <taxon>Filarioidea</taxon>
        <taxon>Onchocercidae</taxon>
        <taxon>Onchocerca</taxon>
    </lineage>
</organism>
<evidence type="ECO:0000256" key="1">
    <source>
        <dbReference type="SAM" id="MobiDB-lite"/>
    </source>
</evidence>
<sequence>LSFRQSLSLNVLSDDTKSSERKPSKWYEGDSLVDQSGSKPRMQTSVSVIPVSSVTLKSSIHKTPMIRQTSTSTPSMMETGSLMIPDTSVKEESKMGP</sequence>